<dbReference type="Proteomes" id="UP000724874">
    <property type="component" value="Unassembled WGS sequence"/>
</dbReference>
<dbReference type="EMBL" id="JADNYJ010000057">
    <property type="protein sequence ID" value="KAF8897111.1"/>
    <property type="molecule type" value="Genomic_DNA"/>
</dbReference>
<evidence type="ECO:0000313" key="1">
    <source>
        <dbReference type="EMBL" id="KAF8897111.1"/>
    </source>
</evidence>
<gene>
    <name evidence="1" type="ORF">CPB84DRAFT_1653214</name>
</gene>
<feature type="non-terminal residue" evidence="1">
    <location>
        <position position="1"/>
    </location>
</feature>
<keyword evidence="2" id="KW-1185">Reference proteome</keyword>
<evidence type="ECO:0008006" key="3">
    <source>
        <dbReference type="Google" id="ProtNLM"/>
    </source>
</evidence>
<dbReference type="AlphaFoldDB" id="A0A9P5NJ65"/>
<reference evidence="1" key="1">
    <citation type="submission" date="2020-11" db="EMBL/GenBank/DDBJ databases">
        <authorList>
            <consortium name="DOE Joint Genome Institute"/>
            <person name="Ahrendt S."/>
            <person name="Riley R."/>
            <person name="Andreopoulos W."/>
            <person name="LaButti K."/>
            <person name="Pangilinan J."/>
            <person name="Ruiz-duenas F.J."/>
            <person name="Barrasa J.M."/>
            <person name="Sanchez-Garcia M."/>
            <person name="Camarero S."/>
            <person name="Miyauchi S."/>
            <person name="Serrano A."/>
            <person name="Linde D."/>
            <person name="Babiker R."/>
            <person name="Drula E."/>
            <person name="Ayuso-Fernandez I."/>
            <person name="Pacheco R."/>
            <person name="Padilla G."/>
            <person name="Ferreira P."/>
            <person name="Barriuso J."/>
            <person name="Kellner H."/>
            <person name="Castanera R."/>
            <person name="Alfaro M."/>
            <person name="Ramirez L."/>
            <person name="Pisabarro A.G."/>
            <person name="Kuo A."/>
            <person name="Tritt A."/>
            <person name="Lipzen A."/>
            <person name="He G."/>
            <person name="Yan M."/>
            <person name="Ng V."/>
            <person name="Cullen D."/>
            <person name="Martin F."/>
            <person name="Rosso M.-N."/>
            <person name="Henrissat B."/>
            <person name="Hibbett D."/>
            <person name="Martinez A.T."/>
            <person name="Grigoriev I.V."/>
        </authorList>
    </citation>
    <scope>NUCLEOTIDE SEQUENCE</scope>
    <source>
        <strain evidence="1">AH 44721</strain>
    </source>
</reference>
<feature type="non-terminal residue" evidence="1">
    <location>
        <position position="165"/>
    </location>
</feature>
<evidence type="ECO:0000313" key="2">
    <source>
        <dbReference type="Proteomes" id="UP000724874"/>
    </source>
</evidence>
<comment type="caution">
    <text evidence="1">The sequence shown here is derived from an EMBL/GenBank/DDBJ whole genome shotgun (WGS) entry which is preliminary data.</text>
</comment>
<sequence length="165" mass="18607">LVINVNQVRNYILPSSSRMFHDKGAAQVDAVAKDEKRAYTLLVASTPAGDFLPFQQVWGGQSIRSVPQRTAPGMDEAQACGMHFAFAQSSTSPRSHFSTLKTMKEWITEILQPYVRQVIEEEGLDDDQKCILYIDIYPVHAGEPFRTYMFDKHPNVILIFIPGNC</sequence>
<organism evidence="1 2">
    <name type="scientific">Gymnopilus junonius</name>
    <name type="common">Spectacular rustgill mushroom</name>
    <name type="synonym">Gymnopilus spectabilis subsp. junonius</name>
    <dbReference type="NCBI Taxonomy" id="109634"/>
    <lineage>
        <taxon>Eukaryota</taxon>
        <taxon>Fungi</taxon>
        <taxon>Dikarya</taxon>
        <taxon>Basidiomycota</taxon>
        <taxon>Agaricomycotina</taxon>
        <taxon>Agaricomycetes</taxon>
        <taxon>Agaricomycetidae</taxon>
        <taxon>Agaricales</taxon>
        <taxon>Agaricineae</taxon>
        <taxon>Hymenogastraceae</taxon>
        <taxon>Gymnopilus</taxon>
    </lineage>
</organism>
<dbReference type="OrthoDB" id="3341102at2759"/>
<proteinExistence type="predicted"/>
<name>A0A9P5NJ65_GYMJU</name>
<accession>A0A9P5NJ65</accession>
<protein>
    <recommendedName>
        <fullName evidence="3">DDE-1 domain-containing protein</fullName>
    </recommendedName>
</protein>